<organism evidence="2 3">
    <name type="scientific">Psychroflexus planctonicus</name>
    <dbReference type="NCBI Taxonomy" id="1526575"/>
    <lineage>
        <taxon>Bacteria</taxon>
        <taxon>Pseudomonadati</taxon>
        <taxon>Bacteroidota</taxon>
        <taxon>Flavobacteriia</taxon>
        <taxon>Flavobacteriales</taxon>
        <taxon>Flavobacteriaceae</taxon>
        <taxon>Psychroflexus</taxon>
    </lineage>
</organism>
<keyword evidence="3" id="KW-1185">Reference proteome</keyword>
<feature type="domain" description="Putative auto-transporter adhesin head GIN" evidence="1">
    <location>
        <begin position="43"/>
        <end position="222"/>
    </location>
</feature>
<accession>A0ABQ1SHL2</accession>
<dbReference type="InterPro" id="IPR021255">
    <property type="entry name" value="DUF2807"/>
</dbReference>
<gene>
    <name evidence="2" type="ORF">GCM10010832_20080</name>
</gene>
<sequence length="239" mass="24975">MSSILKLVFALCVSISMTKCGYVTNSVDGKGEVIQQEYELSTFTSIKLKNGWEVELIPSEDNKMLISANENLFEELQYEVDEETLIIEADSNIGNADKKLIQLFYNQALVKISASSGVYLHTASPIETNKLNGEFSSGCKAELILNTEALSVSASSGANVILSGNSKSISYSASSGAGITAVDLVGNGVSASASSGSSIKLTVNGNLNASSSSGAVIKYQGDVQSLKKSSSSGGSVKEI</sequence>
<evidence type="ECO:0000259" key="1">
    <source>
        <dbReference type="Pfam" id="PF10988"/>
    </source>
</evidence>
<dbReference type="EMBL" id="BMGM01000008">
    <property type="protein sequence ID" value="GGE39865.1"/>
    <property type="molecule type" value="Genomic_DNA"/>
</dbReference>
<dbReference type="Gene3D" id="2.160.20.120">
    <property type="match status" value="1"/>
</dbReference>
<dbReference type="RefSeq" id="WP_188458984.1">
    <property type="nucleotide sequence ID" value="NZ_BMGM01000008.1"/>
</dbReference>
<evidence type="ECO:0000313" key="3">
    <source>
        <dbReference type="Proteomes" id="UP000599179"/>
    </source>
</evidence>
<evidence type="ECO:0000313" key="2">
    <source>
        <dbReference type="EMBL" id="GGE39865.1"/>
    </source>
</evidence>
<protein>
    <recommendedName>
        <fullName evidence="1">Putative auto-transporter adhesin head GIN domain-containing protein</fullName>
    </recommendedName>
</protein>
<comment type="caution">
    <text evidence="2">The sequence shown here is derived from an EMBL/GenBank/DDBJ whole genome shotgun (WGS) entry which is preliminary data.</text>
</comment>
<reference evidence="3" key="1">
    <citation type="journal article" date="2019" name="Int. J. Syst. Evol. Microbiol.">
        <title>The Global Catalogue of Microorganisms (GCM) 10K type strain sequencing project: providing services to taxonomists for standard genome sequencing and annotation.</title>
        <authorList>
            <consortium name="The Broad Institute Genomics Platform"/>
            <consortium name="The Broad Institute Genome Sequencing Center for Infectious Disease"/>
            <person name="Wu L."/>
            <person name="Ma J."/>
        </authorList>
    </citation>
    <scope>NUCLEOTIDE SEQUENCE [LARGE SCALE GENOMIC DNA]</scope>
    <source>
        <strain evidence="3">CGMCC 1.12931</strain>
    </source>
</reference>
<name>A0ABQ1SHL2_9FLAO</name>
<dbReference type="Pfam" id="PF10988">
    <property type="entry name" value="DUF2807"/>
    <property type="match status" value="1"/>
</dbReference>
<proteinExistence type="predicted"/>
<dbReference type="Proteomes" id="UP000599179">
    <property type="component" value="Unassembled WGS sequence"/>
</dbReference>